<dbReference type="PANTHER" id="PTHR42693">
    <property type="entry name" value="ARYLSULFATASE FAMILY MEMBER"/>
    <property type="match status" value="1"/>
</dbReference>
<evidence type="ECO:0000256" key="1">
    <source>
        <dbReference type="ARBA" id="ARBA00008779"/>
    </source>
</evidence>
<feature type="compositionally biased region" description="Basic residues" evidence="3">
    <location>
        <begin position="477"/>
        <end position="500"/>
    </location>
</feature>
<dbReference type="Gene3D" id="3.30.1120.10">
    <property type="match status" value="1"/>
</dbReference>
<name>A0ABY7VQK9_9BACT</name>
<proteinExistence type="inferred from homology"/>
<dbReference type="InterPro" id="IPR017850">
    <property type="entry name" value="Alkaline_phosphatase_core_sf"/>
</dbReference>
<evidence type="ECO:0000313" key="5">
    <source>
        <dbReference type="EMBL" id="WDE96483.1"/>
    </source>
</evidence>
<dbReference type="PANTHER" id="PTHR42693:SF53">
    <property type="entry name" value="ENDO-4-O-SULFATASE"/>
    <property type="match status" value="1"/>
</dbReference>
<dbReference type="Pfam" id="PF00884">
    <property type="entry name" value="Sulfatase"/>
    <property type="match status" value="1"/>
</dbReference>
<dbReference type="InterPro" id="IPR000917">
    <property type="entry name" value="Sulfatase_N"/>
</dbReference>
<dbReference type="EMBL" id="CP117811">
    <property type="protein sequence ID" value="WDE96483.1"/>
    <property type="molecule type" value="Genomic_DNA"/>
</dbReference>
<dbReference type="SUPFAM" id="SSF53649">
    <property type="entry name" value="Alkaline phosphatase-like"/>
    <property type="match status" value="1"/>
</dbReference>
<feature type="region of interest" description="Disordered" evidence="3">
    <location>
        <begin position="463"/>
        <end position="500"/>
    </location>
</feature>
<evidence type="ECO:0000256" key="2">
    <source>
        <dbReference type="ARBA" id="ARBA00022801"/>
    </source>
</evidence>
<sequence>MKPLFTLLIILSTIVLAEQKPNFIFIMADDMGFGDLEAYGHNTNLKTPHLNAMATNGMLFNNFYSQAPVCSPTRFSCYTGRHPFRTGIWEANQGSLRDEEITLPEVLKKHGYRTGHFGKWHLGQMVDDPKLGKGTRMPMAAPQNNGVDDWFAVHSCVPTFNPYGPESKEAAESDNAYYQNGVRVTENMAGDSSRIIMDRALPFIKKAVNEQIPFSTYIWFNTPHAPVSGNPEWQSTYEPSVGKAWQYYSNLADMDKQVGRLRAELKKMGIADNTMLCFTSDNGPVSHGSAGPFRASKRHLFDGGIHVPGIIEWPARVAKGSKTDAIACTTDYFLTALEAAGIDYHSPHAMDGQSLLPILTQKENTREKPLLFQSHGSQVVLTEKFKAMRVYEGAFSQQHAQEAGLILGEWGLFDRSNDEGENKNIASAHPEVLSKSSKIFELWDKSLQNSYLGKEFGEAGQKYADGSYRSNGGLKGKSQKKNKKSKSGKKSKKNKNTTKI</sequence>
<evidence type="ECO:0000256" key="3">
    <source>
        <dbReference type="SAM" id="MobiDB-lite"/>
    </source>
</evidence>
<dbReference type="RefSeq" id="WP_274150548.1">
    <property type="nucleotide sequence ID" value="NZ_CP117811.1"/>
</dbReference>
<feature type="domain" description="Sulfatase N-terminal" evidence="4">
    <location>
        <begin position="21"/>
        <end position="342"/>
    </location>
</feature>
<comment type="similarity">
    <text evidence="1">Belongs to the sulfatase family.</text>
</comment>
<evidence type="ECO:0000259" key="4">
    <source>
        <dbReference type="Pfam" id="PF00884"/>
    </source>
</evidence>
<dbReference type="Gene3D" id="3.40.720.10">
    <property type="entry name" value="Alkaline Phosphatase, subunit A"/>
    <property type="match status" value="1"/>
</dbReference>
<dbReference type="Proteomes" id="UP001214250">
    <property type="component" value="Chromosome 1"/>
</dbReference>
<protein>
    <submittedName>
        <fullName evidence="5">Sulfatase-like hydrolase/transferase</fullName>
    </submittedName>
</protein>
<dbReference type="InterPro" id="IPR050738">
    <property type="entry name" value="Sulfatase"/>
</dbReference>
<accession>A0ABY7VQK9</accession>
<keyword evidence="6" id="KW-1185">Reference proteome</keyword>
<evidence type="ECO:0000313" key="6">
    <source>
        <dbReference type="Proteomes" id="UP001214250"/>
    </source>
</evidence>
<keyword evidence="2" id="KW-0378">Hydrolase</keyword>
<reference evidence="5 6" key="1">
    <citation type="submission" date="2023-02" db="EMBL/GenBank/DDBJ databases">
        <title>Genome sequence of Lentisphaera profundi SAORIC-696.</title>
        <authorList>
            <person name="Kim e."/>
            <person name="Cho J.-C."/>
            <person name="Choi A."/>
            <person name="Kang I."/>
        </authorList>
    </citation>
    <scope>NUCLEOTIDE SEQUENCE [LARGE SCALE GENOMIC DNA]</scope>
    <source>
        <strain evidence="5 6">SAORIC-696</strain>
    </source>
</reference>
<gene>
    <name evidence="5" type="ORF">PQO03_00700</name>
</gene>
<organism evidence="5 6">
    <name type="scientific">Lentisphaera profundi</name>
    <dbReference type="NCBI Taxonomy" id="1658616"/>
    <lineage>
        <taxon>Bacteria</taxon>
        <taxon>Pseudomonadati</taxon>
        <taxon>Lentisphaerota</taxon>
        <taxon>Lentisphaeria</taxon>
        <taxon>Lentisphaerales</taxon>
        <taxon>Lentisphaeraceae</taxon>
        <taxon>Lentisphaera</taxon>
    </lineage>
</organism>